<feature type="transmembrane region" description="Helical" evidence="7">
    <location>
        <begin position="106"/>
        <end position="127"/>
    </location>
</feature>
<evidence type="ECO:0000313" key="9">
    <source>
        <dbReference type="EMBL" id="AKG33807.1"/>
    </source>
</evidence>
<protein>
    <submittedName>
        <fullName evidence="9">Sugar ABC transporter permease</fullName>
    </submittedName>
</protein>
<gene>
    <name evidence="9" type="ORF">VK70_03750</name>
</gene>
<dbReference type="InterPro" id="IPR000515">
    <property type="entry name" value="MetI-like"/>
</dbReference>
<dbReference type="EMBL" id="CP011114">
    <property type="protein sequence ID" value="AKG33807.1"/>
    <property type="molecule type" value="Genomic_DNA"/>
</dbReference>
<dbReference type="GO" id="GO:0005886">
    <property type="term" value="C:plasma membrane"/>
    <property type="evidence" value="ECO:0007669"/>
    <property type="project" value="UniProtKB-SubCell"/>
</dbReference>
<sequence length="277" mass="31189">MIGRSYSFKWFGIELLAFLLALVFLSPFYFVIVNSFKSFAELLTDTAGLPGVLHVENYLNAWKALNYPQAFKNTLIITIFSNLGLIIISSMAAYRLVRNKSRMNRILFSMFMLAMVIPFQSIMIPMVKMFGWVNLMNTFTGVVIAYMGMGVSFTLFLFSSFIIAIPKEIEESAVVDGCTPYGTFFRIIVPLLKPMTVTVLVLNSLWIWNDFLLPMLVLQKPGLQTIQTATSSLFGQYMTQWDLALAVLVMGMVPVMILFFMAQRHVIQGIADGAVKG</sequence>
<dbReference type="AlphaFoldDB" id="A0A0F7F7C5"/>
<dbReference type="SUPFAM" id="SSF161098">
    <property type="entry name" value="MetI-like"/>
    <property type="match status" value="1"/>
</dbReference>
<keyword evidence="6 7" id="KW-0472">Membrane</keyword>
<evidence type="ECO:0000256" key="4">
    <source>
        <dbReference type="ARBA" id="ARBA00022692"/>
    </source>
</evidence>
<dbReference type="PANTHER" id="PTHR43744:SF8">
    <property type="entry name" value="SN-GLYCEROL-3-PHOSPHATE TRANSPORT SYSTEM PERMEASE PROTEIN UGPE"/>
    <property type="match status" value="1"/>
</dbReference>
<dbReference type="RefSeq" id="WP_025694631.1">
    <property type="nucleotide sequence ID" value="NZ_ASQQ01000150.1"/>
</dbReference>
<dbReference type="Gene3D" id="1.10.3720.10">
    <property type="entry name" value="MetI-like"/>
    <property type="match status" value="1"/>
</dbReference>
<dbReference type="Pfam" id="PF00528">
    <property type="entry name" value="BPD_transp_1"/>
    <property type="match status" value="1"/>
</dbReference>
<keyword evidence="4 7" id="KW-0812">Transmembrane</keyword>
<feature type="transmembrane region" description="Helical" evidence="7">
    <location>
        <begin position="243"/>
        <end position="262"/>
    </location>
</feature>
<evidence type="ECO:0000256" key="2">
    <source>
        <dbReference type="ARBA" id="ARBA00022448"/>
    </source>
</evidence>
<feature type="transmembrane region" description="Helical" evidence="7">
    <location>
        <begin position="12"/>
        <end position="32"/>
    </location>
</feature>
<feature type="transmembrane region" description="Helical" evidence="7">
    <location>
        <begin position="139"/>
        <end position="163"/>
    </location>
</feature>
<comment type="similarity">
    <text evidence="7">Belongs to the binding-protein-dependent transport system permease family.</text>
</comment>
<dbReference type="InterPro" id="IPR035906">
    <property type="entry name" value="MetI-like_sf"/>
</dbReference>
<accession>A0A0F7F7C5</accession>
<reference evidence="9 10" key="1">
    <citation type="submission" date="2015-03" db="EMBL/GenBank/DDBJ databases">
        <authorList>
            <person name="Abdul Halim M."/>
        </authorList>
    </citation>
    <scope>NUCLEOTIDE SEQUENCE [LARGE SCALE GENOMIC DNA]</scope>
    <source>
        <strain evidence="9 10">ATCC 35681</strain>
    </source>
</reference>
<dbReference type="Proteomes" id="UP000034189">
    <property type="component" value="Chromosome"/>
</dbReference>
<keyword evidence="3" id="KW-1003">Cell membrane</keyword>
<evidence type="ECO:0000256" key="5">
    <source>
        <dbReference type="ARBA" id="ARBA00022989"/>
    </source>
</evidence>
<keyword evidence="2 7" id="KW-0813">Transport</keyword>
<dbReference type="PROSITE" id="PS50928">
    <property type="entry name" value="ABC_TM1"/>
    <property type="match status" value="1"/>
</dbReference>
<dbReference type="CDD" id="cd06261">
    <property type="entry name" value="TM_PBP2"/>
    <property type="match status" value="1"/>
</dbReference>
<evidence type="ECO:0000313" key="10">
    <source>
        <dbReference type="Proteomes" id="UP000034189"/>
    </source>
</evidence>
<evidence type="ECO:0000256" key="1">
    <source>
        <dbReference type="ARBA" id="ARBA00004651"/>
    </source>
</evidence>
<dbReference type="PANTHER" id="PTHR43744">
    <property type="entry name" value="ABC TRANSPORTER PERMEASE PROTEIN MG189-RELATED-RELATED"/>
    <property type="match status" value="1"/>
</dbReference>
<dbReference type="PATRIC" id="fig|1333534.5.peg.820"/>
<evidence type="ECO:0000259" key="8">
    <source>
        <dbReference type="PROSITE" id="PS50928"/>
    </source>
</evidence>
<feature type="transmembrane region" description="Helical" evidence="7">
    <location>
        <begin position="184"/>
        <end position="208"/>
    </location>
</feature>
<feature type="transmembrane region" description="Helical" evidence="7">
    <location>
        <begin position="75"/>
        <end position="94"/>
    </location>
</feature>
<comment type="subcellular location">
    <subcellularLocation>
        <location evidence="1 7">Cell membrane</location>
        <topology evidence="1 7">Multi-pass membrane protein</topology>
    </subcellularLocation>
</comment>
<proteinExistence type="inferred from homology"/>
<organism evidence="9 10">
    <name type="scientific">Paenibacillus durus ATCC 35681</name>
    <dbReference type="NCBI Taxonomy" id="1333534"/>
    <lineage>
        <taxon>Bacteria</taxon>
        <taxon>Bacillati</taxon>
        <taxon>Bacillota</taxon>
        <taxon>Bacilli</taxon>
        <taxon>Bacillales</taxon>
        <taxon>Paenibacillaceae</taxon>
        <taxon>Paenibacillus</taxon>
    </lineage>
</organism>
<evidence type="ECO:0000256" key="3">
    <source>
        <dbReference type="ARBA" id="ARBA00022475"/>
    </source>
</evidence>
<dbReference type="GO" id="GO:0055085">
    <property type="term" value="P:transmembrane transport"/>
    <property type="evidence" value="ECO:0007669"/>
    <property type="project" value="InterPro"/>
</dbReference>
<evidence type="ECO:0000256" key="6">
    <source>
        <dbReference type="ARBA" id="ARBA00023136"/>
    </source>
</evidence>
<evidence type="ECO:0000256" key="7">
    <source>
        <dbReference type="RuleBase" id="RU363032"/>
    </source>
</evidence>
<name>A0A0F7F7C5_PAEDU</name>
<dbReference type="HOGENOM" id="CLU_016047_1_2_9"/>
<reference evidence="9 10" key="2">
    <citation type="journal article" date="2016" name="Genome Announc.">
        <title>Genome Sequence of a Gram-Positive Diazotroph, Paenibacillus durus Type Strain ATCC 35681.</title>
        <authorList>
            <person name="Halim M.A."/>
            <person name="Rahman A.Y."/>
            <person name="Sim K.S."/>
            <person name="Yam H.C."/>
            <person name="Rahim A.A."/>
            <person name="Ghazali A.H."/>
            <person name="Najimudin N."/>
        </authorList>
    </citation>
    <scope>NUCLEOTIDE SEQUENCE [LARGE SCALE GENOMIC DNA]</scope>
    <source>
        <strain evidence="9 10">ATCC 35681</strain>
    </source>
</reference>
<dbReference type="OrthoDB" id="9772609at2"/>
<feature type="domain" description="ABC transmembrane type-1" evidence="8">
    <location>
        <begin position="71"/>
        <end position="262"/>
    </location>
</feature>
<keyword evidence="5 7" id="KW-1133">Transmembrane helix</keyword>